<feature type="transmembrane region" description="Helical" evidence="8">
    <location>
        <begin position="655"/>
        <end position="676"/>
    </location>
</feature>
<feature type="transmembrane region" description="Helical" evidence="8">
    <location>
        <begin position="773"/>
        <end position="797"/>
    </location>
</feature>
<proteinExistence type="predicted"/>
<evidence type="ECO:0000313" key="11">
    <source>
        <dbReference type="Proteomes" id="UP000437709"/>
    </source>
</evidence>
<comment type="subcellular location">
    <subcellularLocation>
        <location evidence="1">Cell membrane</location>
        <topology evidence="1">Multi-pass membrane protein</topology>
    </subcellularLocation>
</comment>
<keyword evidence="4 8" id="KW-1133">Transmembrane helix</keyword>
<evidence type="ECO:0000256" key="3">
    <source>
        <dbReference type="ARBA" id="ARBA00022692"/>
    </source>
</evidence>
<feature type="transmembrane region" description="Helical" evidence="8">
    <location>
        <begin position="285"/>
        <end position="305"/>
    </location>
</feature>
<dbReference type="GO" id="GO:0005886">
    <property type="term" value="C:plasma membrane"/>
    <property type="evidence" value="ECO:0007669"/>
    <property type="project" value="UniProtKB-SubCell"/>
</dbReference>
<dbReference type="InterPro" id="IPR004869">
    <property type="entry name" value="MMPL_dom"/>
</dbReference>
<feature type="transmembrane region" description="Helical" evidence="8">
    <location>
        <begin position="418"/>
        <end position="441"/>
    </location>
</feature>
<comment type="caution">
    <text evidence="10">The sequence shown here is derived from an EMBL/GenBank/DDBJ whole genome shotgun (WGS) entry which is preliminary data.</text>
</comment>
<evidence type="ECO:0000256" key="2">
    <source>
        <dbReference type="ARBA" id="ARBA00022475"/>
    </source>
</evidence>
<feature type="transmembrane region" description="Helical" evidence="8">
    <location>
        <begin position="629"/>
        <end position="648"/>
    </location>
</feature>
<dbReference type="Proteomes" id="UP000437709">
    <property type="component" value="Unassembled WGS sequence"/>
</dbReference>
<accession>A0A6N7EIA8</accession>
<feature type="transmembrane region" description="Helical" evidence="8">
    <location>
        <begin position="381"/>
        <end position="406"/>
    </location>
</feature>
<organism evidence="10 11">
    <name type="scientific">Georgenia subflava</name>
    <dbReference type="NCBI Taxonomy" id="1622177"/>
    <lineage>
        <taxon>Bacteria</taxon>
        <taxon>Bacillati</taxon>
        <taxon>Actinomycetota</taxon>
        <taxon>Actinomycetes</taxon>
        <taxon>Micrococcales</taxon>
        <taxon>Bogoriellaceae</taxon>
        <taxon>Georgenia</taxon>
    </lineage>
</organism>
<feature type="transmembrane region" description="Helical" evidence="8">
    <location>
        <begin position="740"/>
        <end position="761"/>
    </location>
</feature>
<feature type="coiled-coil region" evidence="6">
    <location>
        <begin position="117"/>
        <end position="217"/>
    </location>
</feature>
<dbReference type="PROSITE" id="PS50156">
    <property type="entry name" value="SSD"/>
    <property type="match status" value="1"/>
</dbReference>
<dbReference type="PANTHER" id="PTHR33406:SF13">
    <property type="entry name" value="MEMBRANE PROTEIN YDFJ"/>
    <property type="match status" value="1"/>
</dbReference>
<dbReference type="InterPro" id="IPR050545">
    <property type="entry name" value="Mycobact_MmpL"/>
</dbReference>
<feature type="transmembrane region" description="Helical" evidence="8">
    <location>
        <begin position="312"/>
        <end position="332"/>
    </location>
</feature>
<dbReference type="Pfam" id="PF03176">
    <property type="entry name" value="MMPL"/>
    <property type="match status" value="2"/>
</dbReference>
<dbReference type="Gene3D" id="1.20.1640.10">
    <property type="entry name" value="Multidrug efflux transporter AcrB transmembrane domain"/>
    <property type="match status" value="2"/>
</dbReference>
<evidence type="ECO:0000259" key="9">
    <source>
        <dbReference type="PROSITE" id="PS50156"/>
    </source>
</evidence>
<dbReference type="Gene3D" id="1.10.287.1490">
    <property type="match status" value="1"/>
</dbReference>
<feature type="transmembrane region" description="Helical" evidence="8">
    <location>
        <begin position="338"/>
        <end position="360"/>
    </location>
</feature>
<feature type="transmembrane region" description="Helical" evidence="8">
    <location>
        <begin position="696"/>
        <end position="719"/>
    </location>
</feature>
<evidence type="ECO:0000256" key="7">
    <source>
        <dbReference type="SAM" id="MobiDB-lite"/>
    </source>
</evidence>
<feature type="transmembrane region" description="Helical" evidence="8">
    <location>
        <begin position="468"/>
        <end position="490"/>
    </location>
</feature>
<name>A0A6N7EIA8_9MICO</name>
<sequence>MAELLYRLGRFAARRAWLVVSAWLVVLVAVGGAFAAFGGTLTTAITIPGTPTAEVTDRLQAEFPDAAGGTGTVVLHTTDGTELSETQRAELVDVFDEVSGVEGVNAVVDPFAVQAQLAEQQARIDDGRAQIENGREQIAAGQEQLDAAREQLDAGQAQLDAAVAQADAAGLLAQAQPQLDAQQAELDAARAELDAQAAELERQAAELEAGSEELELGAAQLDLAGGIRTVSEDGSAATATVQFAEPTYEVLAETKESVVEAFEDNPVDGVEVDFSSEITQSVANIAGASEIVGLAVAVVVLIVMLGTLVAAGLPIVSALVGVAVGALGAMALSGTVEMISVTPVLGLMLGLAVGIDYSLFILNRHRRQLRDGMELHESIGLATGTSGNAVVFAGLTVLIALLALNVTGIDFLGLMGTVAAGCIAVAVLVAITLMPALLGLVGRRVLPRRQRGARQHVRRTKAVREMSTGAAILSLVVGIAALVVIALPALDMRLGLPDGSSEPVDSTQYQAYSVVEEKFGAGQNGPLLVVTDVPDGYAGTEVAAFQVAVGQEIAALDDVVAVAPIGTSQDQTIAAFQVVPADGPSSESTEELVHTLRGLSITGEPGVELGVAGAASGNIDISEKLADALPTYLAVVIGLSLIILVLVFRSILVPIIATGGFILSVFAAFGGITAIYQWGWLGEIFGVHQPGPVLSFLPTILIGVLFGLAMDYQLFLVSGMREAYVHGTPARAAVIEGRRAGRAVVTAAAIIMVSVFGGFMFSHMAMIRPIGFGLAFGVLVDAFVVRMLIVPALMHLAGDRAWWLPRWLDRILPDVDVEGAALERRHHVAGEPDAVGTPDVANAGEVTSHGR</sequence>
<evidence type="ECO:0000256" key="8">
    <source>
        <dbReference type="SAM" id="Phobius"/>
    </source>
</evidence>
<evidence type="ECO:0000256" key="5">
    <source>
        <dbReference type="ARBA" id="ARBA00023136"/>
    </source>
</evidence>
<dbReference type="RefSeq" id="WP_152195919.1">
    <property type="nucleotide sequence ID" value="NZ_VUKD01000004.1"/>
</dbReference>
<keyword evidence="3 8" id="KW-0812">Transmembrane</keyword>
<reference evidence="10 11" key="1">
    <citation type="submission" date="2019-10" db="EMBL/GenBank/DDBJ databases">
        <title>Georgenia wutianyii sp. nov. and Georgenia yuyongxinii sp. nov. isolated from plateau pika (Ochotona curzoniae) in the Qinghai-Tibet plateau of China.</title>
        <authorList>
            <person name="Tian Z."/>
        </authorList>
    </citation>
    <scope>NUCLEOTIDE SEQUENCE [LARGE SCALE GENOMIC DNA]</scope>
    <source>
        <strain evidence="10 11">JCM 19765</strain>
    </source>
</reference>
<feature type="region of interest" description="Disordered" evidence="7">
    <location>
        <begin position="831"/>
        <end position="851"/>
    </location>
</feature>
<dbReference type="PANTHER" id="PTHR33406">
    <property type="entry name" value="MEMBRANE PROTEIN MJ1562-RELATED"/>
    <property type="match status" value="1"/>
</dbReference>
<dbReference type="InterPro" id="IPR000731">
    <property type="entry name" value="SSD"/>
</dbReference>
<evidence type="ECO:0000313" key="10">
    <source>
        <dbReference type="EMBL" id="MPV37161.1"/>
    </source>
</evidence>
<evidence type="ECO:0000256" key="6">
    <source>
        <dbReference type="SAM" id="Coils"/>
    </source>
</evidence>
<keyword evidence="6" id="KW-0175">Coiled coil</keyword>
<dbReference type="SUPFAM" id="SSF82866">
    <property type="entry name" value="Multidrug efflux transporter AcrB transmembrane domain"/>
    <property type="match status" value="2"/>
</dbReference>
<dbReference type="AlphaFoldDB" id="A0A6N7EIA8"/>
<protein>
    <submittedName>
        <fullName evidence="10">MMPL family transporter</fullName>
    </submittedName>
</protein>
<dbReference type="EMBL" id="WHPC01000027">
    <property type="protein sequence ID" value="MPV37161.1"/>
    <property type="molecule type" value="Genomic_DNA"/>
</dbReference>
<gene>
    <name evidence="10" type="ORF">GB881_08865</name>
</gene>
<keyword evidence="2" id="KW-1003">Cell membrane</keyword>
<keyword evidence="11" id="KW-1185">Reference proteome</keyword>
<dbReference type="OrthoDB" id="7051771at2"/>
<feature type="domain" description="SSD" evidence="9">
    <location>
        <begin position="308"/>
        <end position="440"/>
    </location>
</feature>
<keyword evidence="5 8" id="KW-0472">Membrane</keyword>
<evidence type="ECO:0000256" key="1">
    <source>
        <dbReference type="ARBA" id="ARBA00004651"/>
    </source>
</evidence>
<evidence type="ECO:0000256" key="4">
    <source>
        <dbReference type="ARBA" id="ARBA00022989"/>
    </source>
</evidence>